<keyword evidence="7 9" id="KW-1133">Transmembrane helix</keyword>
<organism evidence="12 13">
    <name type="scientific">Hymenobacter lutimineralis</name>
    <dbReference type="NCBI Taxonomy" id="2606448"/>
    <lineage>
        <taxon>Bacteria</taxon>
        <taxon>Pseudomonadati</taxon>
        <taxon>Bacteroidota</taxon>
        <taxon>Cytophagia</taxon>
        <taxon>Cytophagales</taxon>
        <taxon>Hymenobacteraceae</taxon>
        <taxon>Hymenobacter</taxon>
    </lineage>
</organism>
<dbReference type="Pfam" id="PF00005">
    <property type="entry name" value="ABC_tran"/>
    <property type="match status" value="1"/>
</dbReference>
<dbReference type="InterPro" id="IPR011527">
    <property type="entry name" value="ABC1_TM_dom"/>
</dbReference>
<dbReference type="InterPro" id="IPR039421">
    <property type="entry name" value="Type_1_exporter"/>
</dbReference>
<evidence type="ECO:0000256" key="4">
    <source>
        <dbReference type="ARBA" id="ARBA00022692"/>
    </source>
</evidence>
<dbReference type="Gene3D" id="1.20.1560.10">
    <property type="entry name" value="ABC transporter type 1, transmembrane domain"/>
    <property type="match status" value="1"/>
</dbReference>
<gene>
    <name evidence="12" type="ORF">FY528_06120</name>
</gene>
<feature type="domain" description="ABC transporter" evidence="10">
    <location>
        <begin position="378"/>
        <end position="606"/>
    </location>
</feature>
<comment type="subcellular location">
    <subcellularLocation>
        <location evidence="1">Cell membrane</location>
        <topology evidence="1">Multi-pass membrane protein</topology>
    </subcellularLocation>
</comment>
<feature type="transmembrane region" description="Helical" evidence="9">
    <location>
        <begin position="194"/>
        <end position="213"/>
    </location>
</feature>
<dbReference type="GO" id="GO:0005886">
    <property type="term" value="C:plasma membrane"/>
    <property type="evidence" value="ECO:0007669"/>
    <property type="project" value="UniProtKB-SubCell"/>
</dbReference>
<reference evidence="12 13" key="1">
    <citation type="submission" date="2019-08" db="EMBL/GenBank/DDBJ databases">
        <authorList>
            <person name="Seo M.-J."/>
        </authorList>
    </citation>
    <scope>NUCLEOTIDE SEQUENCE [LARGE SCALE GENOMIC DNA]</scope>
    <source>
        <strain evidence="12 13">KIGAM108</strain>
    </source>
</reference>
<evidence type="ECO:0000256" key="8">
    <source>
        <dbReference type="ARBA" id="ARBA00023136"/>
    </source>
</evidence>
<feature type="transmembrane region" description="Helical" evidence="9">
    <location>
        <begin position="170"/>
        <end position="188"/>
    </location>
</feature>
<dbReference type="PROSITE" id="PS50929">
    <property type="entry name" value="ABC_TM1F"/>
    <property type="match status" value="1"/>
</dbReference>
<dbReference type="GO" id="GO:0005524">
    <property type="term" value="F:ATP binding"/>
    <property type="evidence" value="ECO:0007669"/>
    <property type="project" value="UniProtKB-KW"/>
</dbReference>
<evidence type="ECO:0000256" key="2">
    <source>
        <dbReference type="ARBA" id="ARBA00022448"/>
    </source>
</evidence>
<dbReference type="AlphaFoldDB" id="A0A5D6VBI4"/>
<keyword evidence="4 9" id="KW-0812">Transmembrane</keyword>
<feature type="transmembrane region" description="Helical" evidence="9">
    <location>
        <begin position="282"/>
        <end position="303"/>
    </location>
</feature>
<evidence type="ECO:0000259" key="10">
    <source>
        <dbReference type="PROSITE" id="PS50893"/>
    </source>
</evidence>
<evidence type="ECO:0000256" key="3">
    <source>
        <dbReference type="ARBA" id="ARBA00022475"/>
    </source>
</evidence>
<protein>
    <submittedName>
        <fullName evidence="12">ABC transporter ATP-binding protein</fullName>
    </submittedName>
</protein>
<keyword evidence="5" id="KW-0547">Nucleotide-binding</keyword>
<keyword evidence="8 9" id="KW-0472">Membrane</keyword>
<dbReference type="SMART" id="SM00382">
    <property type="entry name" value="AAA"/>
    <property type="match status" value="1"/>
</dbReference>
<dbReference type="SUPFAM" id="SSF52540">
    <property type="entry name" value="P-loop containing nucleoside triphosphate hydrolases"/>
    <property type="match status" value="1"/>
</dbReference>
<dbReference type="Proteomes" id="UP000322791">
    <property type="component" value="Unassembled WGS sequence"/>
</dbReference>
<evidence type="ECO:0000256" key="9">
    <source>
        <dbReference type="SAM" id="Phobius"/>
    </source>
</evidence>
<keyword evidence="2" id="KW-0813">Transport</keyword>
<dbReference type="GO" id="GO:0034040">
    <property type="term" value="F:ATPase-coupled lipid transmembrane transporter activity"/>
    <property type="evidence" value="ECO:0007669"/>
    <property type="project" value="TreeGrafter"/>
</dbReference>
<evidence type="ECO:0000256" key="1">
    <source>
        <dbReference type="ARBA" id="ARBA00004651"/>
    </source>
</evidence>
<accession>A0A5D6VBI4</accession>
<dbReference type="PANTHER" id="PTHR24221:SF654">
    <property type="entry name" value="ATP-BINDING CASSETTE SUB-FAMILY B MEMBER 6"/>
    <property type="match status" value="1"/>
</dbReference>
<dbReference type="PROSITE" id="PS50893">
    <property type="entry name" value="ABC_TRANSPORTER_2"/>
    <property type="match status" value="1"/>
</dbReference>
<evidence type="ECO:0000313" key="12">
    <source>
        <dbReference type="EMBL" id="TYZ11924.1"/>
    </source>
</evidence>
<dbReference type="SUPFAM" id="SSF90123">
    <property type="entry name" value="ABC transporter transmembrane region"/>
    <property type="match status" value="1"/>
</dbReference>
<name>A0A5D6VBI4_9BACT</name>
<dbReference type="PANTHER" id="PTHR24221">
    <property type="entry name" value="ATP-BINDING CASSETTE SUB-FAMILY B"/>
    <property type="match status" value="1"/>
</dbReference>
<proteinExistence type="predicted"/>
<feature type="transmembrane region" description="Helical" evidence="9">
    <location>
        <begin position="89"/>
        <end position="114"/>
    </location>
</feature>
<dbReference type="InterPro" id="IPR027417">
    <property type="entry name" value="P-loop_NTPase"/>
</dbReference>
<dbReference type="Gene3D" id="3.40.50.300">
    <property type="entry name" value="P-loop containing nucleotide triphosphate hydrolases"/>
    <property type="match status" value="1"/>
</dbReference>
<dbReference type="InterPro" id="IPR003593">
    <property type="entry name" value="AAA+_ATPase"/>
</dbReference>
<evidence type="ECO:0000313" key="13">
    <source>
        <dbReference type="Proteomes" id="UP000322791"/>
    </source>
</evidence>
<dbReference type="InterPro" id="IPR017871">
    <property type="entry name" value="ABC_transporter-like_CS"/>
</dbReference>
<dbReference type="InterPro" id="IPR036640">
    <property type="entry name" value="ABC1_TM_sf"/>
</dbReference>
<keyword evidence="3" id="KW-1003">Cell membrane</keyword>
<evidence type="ECO:0000259" key="11">
    <source>
        <dbReference type="PROSITE" id="PS50929"/>
    </source>
</evidence>
<dbReference type="FunFam" id="3.40.50.300:FF:000299">
    <property type="entry name" value="ABC transporter ATP-binding protein/permease"/>
    <property type="match status" value="1"/>
</dbReference>
<dbReference type="EMBL" id="VTHL01000004">
    <property type="protein sequence ID" value="TYZ11924.1"/>
    <property type="molecule type" value="Genomic_DNA"/>
</dbReference>
<keyword evidence="6 12" id="KW-0067">ATP-binding</keyword>
<dbReference type="GO" id="GO:0140359">
    <property type="term" value="F:ABC-type transporter activity"/>
    <property type="evidence" value="ECO:0007669"/>
    <property type="project" value="InterPro"/>
</dbReference>
<evidence type="ECO:0000256" key="7">
    <source>
        <dbReference type="ARBA" id="ARBA00022989"/>
    </source>
</evidence>
<feature type="transmembrane region" description="Helical" evidence="9">
    <location>
        <begin position="33"/>
        <end position="57"/>
    </location>
</feature>
<sequence length="607" mass="69008">MFINCFKRKKMKNNILGLSLFSLNKYIYSYQRLNILIITLFTFVISVLDVIGLAAIVPVTLVFSDVSIVKSNKFLNLIFVSFGFEDIKYFILCLLILLLGFFLLKNIFASWVLFMQSKFITEISSNVVMSQLDKFSGMPLWEFNNMGSSILLSSTLQIPSNYINGIVRPLFAFINEVMIVLIIVLGIFLFKPVLFLVLLVFLAPSVFLIYRVFKNKSESLGDKILELRPVSFNVLSNIFNGFLELKLANKLNMMKGRLVENEKKLHMLESRAYVYQGLPLRIIELVAIIGLVIIFIYGIYFSSDPKETIALLGLFAASSYRLMPSINRMLTSVVTMKTYKSAIDELLYNYDNIYSKKSISSNDLKHKEQAELTFESELILDRISFSFPGYDKNALNNINLRIKKGEIIGFIGSSGSGKTTLMNLILRFYIENEGAILVDGLTLDESRTKAWYQSVGYVKQDTFLMDASIRENITLYDENIDENRLTYAIKQASLLSLIESLPSGDRTHIGEKGSKLSGGQRQRIGIARALYKNANVLVLDEATSALDNETEREVNESIHTLSLTDITVLIVAHRITTLRDCNRIYELKDGYIIAEHQYNQLAEKLLQ</sequence>
<dbReference type="GO" id="GO:0016887">
    <property type="term" value="F:ATP hydrolysis activity"/>
    <property type="evidence" value="ECO:0007669"/>
    <property type="project" value="InterPro"/>
</dbReference>
<comment type="caution">
    <text evidence="12">The sequence shown here is derived from an EMBL/GenBank/DDBJ whole genome shotgun (WGS) entry which is preliminary data.</text>
</comment>
<dbReference type="InterPro" id="IPR003439">
    <property type="entry name" value="ABC_transporter-like_ATP-bd"/>
</dbReference>
<keyword evidence="13" id="KW-1185">Reference proteome</keyword>
<evidence type="ECO:0000256" key="5">
    <source>
        <dbReference type="ARBA" id="ARBA00022741"/>
    </source>
</evidence>
<dbReference type="PROSITE" id="PS00211">
    <property type="entry name" value="ABC_TRANSPORTER_1"/>
    <property type="match status" value="1"/>
</dbReference>
<feature type="domain" description="ABC transmembrane type-1" evidence="11">
    <location>
        <begin position="36"/>
        <end position="338"/>
    </location>
</feature>
<evidence type="ECO:0000256" key="6">
    <source>
        <dbReference type="ARBA" id="ARBA00022840"/>
    </source>
</evidence>